<gene>
    <name evidence="2" type="ORF">SLEP1_g46419</name>
</gene>
<reference evidence="2 3" key="1">
    <citation type="journal article" date="2021" name="Commun. Biol.">
        <title>The genome of Shorea leprosula (Dipterocarpaceae) highlights the ecological relevance of drought in aseasonal tropical rainforests.</title>
        <authorList>
            <person name="Ng K.K.S."/>
            <person name="Kobayashi M.J."/>
            <person name="Fawcett J.A."/>
            <person name="Hatakeyama M."/>
            <person name="Paape T."/>
            <person name="Ng C.H."/>
            <person name="Ang C.C."/>
            <person name="Tnah L.H."/>
            <person name="Lee C.T."/>
            <person name="Nishiyama T."/>
            <person name="Sese J."/>
            <person name="O'Brien M.J."/>
            <person name="Copetti D."/>
            <person name="Mohd Noor M.I."/>
            <person name="Ong R.C."/>
            <person name="Putra M."/>
            <person name="Sireger I.Z."/>
            <person name="Indrioko S."/>
            <person name="Kosugi Y."/>
            <person name="Izuno A."/>
            <person name="Isagi Y."/>
            <person name="Lee S.L."/>
            <person name="Shimizu K.K."/>
        </authorList>
    </citation>
    <scope>NUCLEOTIDE SEQUENCE [LARGE SCALE GENOMIC DNA]</scope>
    <source>
        <strain evidence="2">214</strain>
    </source>
</reference>
<evidence type="ECO:0000313" key="2">
    <source>
        <dbReference type="EMBL" id="GKV38508.1"/>
    </source>
</evidence>
<feature type="region of interest" description="Disordered" evidence="1">
    <location>
        <begin position="1"/>
        <end position="47"/>
    </location>
</feature>
<comment type="caution">
    <text evidence="2">The sequence shown here is derived from an EMBL/GenBank/DDBJ whole genome shotgun (WGS) entry which is preliminary data.</text>
</comment>
<dbReference type="EMBL" id="BPVZ01000129">
    <property type="protein sequence ID" value="GKV38508.1"/>
    <property type="molecule type" value="Genomic_DNA"/>
</dbReference>
<sequence length="47" mass="5283">MAEFLGSESESDTRNSTHGITPRSFPYRCPKNSSVSDLYQQDTVQQS</sequence>
<protein>
    <submittedName>
        <fullName evidence="2">Uncharacterized protein</fullName>
    </submittedName>
</protein>
<accession>A0AAV5LNX6</accession>
<name>A0AAV5LNX6_9ROSI</name>
<proteinExistence type="predicted"/>
<feature type="compositionally biased region" description="Polar residues" evidence="1">
    <location>
        <begin position="31"/>
        <end position="47"/>
    </location>
</feature>
<dbReference type="AlphaFoldDB" id="A0AAV5LNX6"/>
<keyword evidence="3" id="KW-1185">Reference proteome</keyword>
<evidence type="ECO:0000256" key="1">
    <source>
        <dbReference type="SAM" id="MobiDB-lite"/>
    </source>
</evidence>
<organism evidence="2 3">
    <name type="scientific">Rubroshorea leprosula</name>
    <dbReference type="NCBI Taxonomy" id="152421"/>
    <lineage>
        <taxon>Eukaryota</taxon>
        <taxon>Viridiplantae</taxon>
        <taxon>Streptophyta</taxon>
        <taxon>Embryophyta</taxon>
        <taxon>Tracheophyta</taxon>
        <taxon>Spermatophyta</taxon>
        <taxon>Magnoliopsida</taxon>
        <taxon>eudicotyledons</taxon>
        <taxon>Gunneridae</taxon>
        <taxon>Pentapetalae</taxon>
        <taxon>rosids</taxon>
        <taxon>malvids</taxon>
        <taxon>Malvales</taxon>
        <taxon>Dipterocarpaceae</taxon>
        <taxon>Rubroshorea</taxon>
    </lineage>
</organism>
<evidence type="ECO:0000313" key="3">
    <source>
        <dbReference type="Proteomes" id="UP001054252"/>
    </source>
</evidence>
<dbReference type="Proteomes" id="UP001054252">
    <property type="component" value="Unassembled WGS sequence"/>
</dbReference>